<dbReference type="EMBL" id="CP077062">
    <property type="protein sequence ID" value="QWZ06685.1"/>
    <property type="molecule type" value="Genomic_DNA"/>
</dbReference>
<dbReference type="KEGG" id="nps:KRR39_14145"/>
<evidence type="ECO:0008006" key="8">
    <source>
        <dbReference type="Google" id="ProtNLM"/>
    </source>
</evidence>
<keyword evidence="2 5" id="KW-0812">Transmembrane</keyword>
<feature type="transmembrane region" description="Helical" evidence="5">
    <location>
        <begin position="89"/>
        <end position="121"/>
    </location>
</feature>
<keyword evidence="4 5" id="KW-0472">Membrane</keyword>
<accession>A0A975SVI9</accession>
<comment type="subcellular location">
    <subcellularLocation>
        <location evidence="1">Membrane</location>
        <topology evidence="1">Multi-pass membrane protein</topology>
    </subcellularLocation>
</comment>
<gene>
    <name evidence="6" type="ORF">KRR39_14145</name>
</gene>
<dbReference type="Pfam" id="PF04193">
    <property type="entry name" value="PQ-loop"/>
    <property type="match status" value="1"/>
</dbReference>
<dbReference type="AlphaFoldDB" id="A0A975SVI9"/>
<dbReference type="RefSeq" id="WP_216937801.1">
    <property type="nucleotide sequence ID" value="NZ_CP077062.1"/>
</dbReference>
<evidence type="ECO:0000256" key="4">
    <source>
        <dbReference type="ARBA" id="ARBA00023136"/>
    </source>
</evidence>
<protein>
    <recommendedName>
        <fullName evidence="8">PQ-loop repeat-containing protein</fullName>
    </recommendedName>
</protein>
<sequence length="228" mass="23946">MPLLLGAVASLFAVSSTVPQVLRAFRSRSVEGLSWTSLLLSLATFAMWCVYAVAVADAVQLVNNFLALVLLVALAVAVLRAGGGFHRCWAAAGAVVAAGLLAVVVVDVFSSLALALVGTLVSSLRMWPQTRLALSRAPLGGLDPWSTVLAWTGLLLWLSYGVLVGDHALAACSLTCLLMQSTIMAFRLPPRRTLHSLAAGRLGGRVARIAEPVSGRFPLRAADFELVA</sequence>
<feature type="transmembrane region" description="Helical" evidence="5">
    <location>
        <begin position="33"/>
        <end position="54"/>
    </location>
</feature>
<evidence type="ECO:0000256" key="5">
    <source>
        <dbReference type="SAM" id="Phobius"/>
    </source>
</evidence>
<feature type="transmembrane region" description="Helical" evidence="5">
    <location>
        <begin position="61"/>
        <end position="83"/>
    </location>
</feature>
<name>A0A975SVI9_9ACTN</name>
<evidence type="ECO:0000256" key="3">
    <source>
        <dbReference type="ARBA" id="ARBA00022989"/>
    </source>
</evidence>
<dbReference type="Proteomes" id="UP000683575">
    <property type="component" value="Chromosome"/>
</dbReference>
<keyword evidence="7" id="KW-1185">Reference proteome</keyword>
<evidence type="ECO:0000256" key="2">
    <source>
        <dbReference type="ARBA" id="ARBA00022692"/>
    </source>
</evidence>
<evidence type="ECO:0000313" key="6">
    <source>
        <dbReference type="EMBL" id="QWZ06685.1"/>
    </source>
</evidence>
<organism evidence="6 7">
    <name type="scientific">Nocardioides panacis</name>
    <dbReference type="NCBI Taxonomy" id="2849501"/>
    <lineage>
        <taxon>Bacteria</taxon>
        <taxon>Bacillati</taxon>
        <taxon>Actinomycetota</taxon>
        <taxon>Actinomycetes</taxon>
        <taxon>Propionibacteriales</taxon>
        <taxon>Nocardioidaceae</taxon>
        <taxon>Nocardioides</taxon>
    </lineage>
</organism>
<proteinExistence type="predicted"/>
<keyword evidence="3 5" id="KW-1133">Transmembrane helix</keyword>
<dbReference type="GO" id="GO:0016020">
    <property type="term" value="C:membrane"/>
    <property type="evidence" value="ECO:0007669"/>
    <property type="project" value="UniProtKB-SubCell"/>
</dbReference>
<evidence type="ECO:0000256" key="1">
    <source>
        <dbReference type="ARBA" id="ARBA00004141"/>
    </source>
</evidence>
<reference evidence="6" key="1">
    <citation type="submission" date="2021-06" db="EMBL/GenBank/DDBJ databases">
        <title>Complete genome sequence of Nocardioides sp. G188.</title>
        <authorList>
            <person name="Im W.-T."/>
        </authorList>
    </citation>
    <scope>NUCLEOTIDE SEQUENCE</scope>
    <source>
        <strain evidence="6">G188</strain>
    </source>
</reference>
<dbReference type="InterPro" id="IPR006603">
    <property type="entry name" value="PQ-loop_rpt"/>
</dbReference>
<evidence type="ECO:0000313" key="7">
    <source>
        <dbReference type="Proteomes" id="UP000683575"/>
    </source>
</evidence>